<dbReference type="AlphaFoldDB" id="A2ES29"/>
<dbReference type="VEuPathDB" id="TrichDB:TVAG_244420"/>
<gene>
    <name evidence="2" type="ORF">TVAG_244420</name>
</gene>
<name>A2ES29_TRIV3</name>
<feature type="chain" id="PRO_5002643527" evidence="1">
    <location>
        <begin position="26"/>
        <end position="174"/>
    </location>
</feature>
<protein>
    <submittedName>
        <fullName evidence="2">Uncharacterized protein</fullName>
    </submittedName>
</protein>
<keyword evidence="1" id="KW-0732">Signal</keyword>
<organism evidence="2 3">
    <name type="scientific">Trichomonas vaginalis (strain ATCC PRA-98 / G3)</name>
    <dbReference type="NCBI Taxonomy" id="412133"/>
    <lineage>
        <taxon>Eukaryota</taxon>
        <taxon>Metamonada</taxon>
        <taxon>Parabasalia</taxon>
        <taxon>Trichomonadida</taxon>
        <taxon>Trichomonadidae</taxon>
        <taxon>Trichomonas</taxon>
    </lineage>
</organism>
<dbReference type="Proteomes" id="UP000001542">
    <property type="component" value="Unassembled WGS sequence"/>
</dbReference>
<dbReference type="EMBL" id="DS113472">
    <property type="protein sequence ID" value="EAY04541.1"/>
    <property type="molecule type" value="Genomic_DNA"/>
</dbReference>
<dbReference type="VEuPathDB" id="TrichDB:TVAGG3_0689860"/>
<sequence length="174" mass="20117">MESEKSKIIMLFVLSSLSLSYPSHSRTRRRIIQPVWSLEEKILTRPLVGLDTPRKPISTTNTPLPWGHQIKFKELLSKLDRERKPYPFEENYQWKPFPIDPIASTGRWRIGWSEEEKNCPSGELYPGWCKIHDCGRLPPVPELRMLILSYPEAQAMGSNSNRGLIGGMVHAFSW</sequence>
<reference evidence="2" key="1">
    <citation type="submission" date="2006-10" db="EMBL/GenBank/DDBJ databases">
        <authorList>
            <person name="Amadeo P."/>
            <person name="Zhao Q."/>
            <person name="Wortman J."/>
            <person name="Fraser-Liggett C."/>
            <person name="Carlton J."/>
        </authorList>
    </citation>
    <scope>NUCLEOTIDE SEQUENCE</scope>
    <source>
        <strain evidence="2">G3</strain>
    </source>
</reference>
<dbReference type="KEGG" id="tva:4762404"/>
<feature type="signal peptide" evidence="1">
    <location>
        <begin position="1"/>
        <end position="25"/>
    </location>
</feature>
<evidence type="ECO:0000313" key="2">
    <source>
        <dbReference type="EMBL" id="EAY04541.1"/>
    </source>
</evidence>
<accession>A2ES29</accession>
<dbReference type="RefSeq" id="XP_001316764.1">
    <property type="nucleotide sequence ID" value="XM_001316729.1"/>
</dbReference>
<reference evidence="2" key="2">
    <citation type="journal article" date="2007" name="Science">
        <title>Draft genome sequence of the sexually transmitted pathogen Trichomonas vaginalis.</title>
        <authorList>
            <person name="Carlton J.M."/>
            <person name="Hirt R.P."/>
            <person name="Silva J.C."/>
            <person name="Delcher A.L."/>
            <person name="Schatz M."/>
            <person name="Zhao Q."/>
            <person name="Wortman J.R."/>
            <person name="Bidwell S.L."/>
            <person name="Alsmark U.C.M."/>
            <person name="Besteiro S."/>
            <person name="Sicheritz-Ponten T."/>
            <person name="Noel C.J."/>
            <person name="Dacks J.B."/>
            <person name="Foster P.G."/>
            <person name="Simillion C."/>
            <person name="Van de Peer Y."/>
            <person name="Miranda-Saavedra D."/>
            <person name="Barton G.J."/>
            <person name="Westrop G.D."/>
            <person name="Mueller S."/>
            <person name="Dessi D."/>
            <person name="Fiori P.L."/>
            <person name="Ren Q."/>
            <person name="Paulsen I."/>
            <person name="Zhang H."/>
            <person name="Bastida-Corcuera F.D."/>
            <person name="Simoes-Barbosa A."/>
            <person name="Brown M.T."/>
            <person name="Hayes R.D."/>
            <person name="Mukherjee M."/>
            <person name="Okumura C.Y."/>
            <person name="Schneider R."/>
            <person name="Smith A.J."/>
            <person name="Vanacova S."/>
            <person name="Villalvazo M."/>
            <person name="Haas B.J."/>
            <person name="Pertea M."/>
            <person name="Feldblyum T.V."/>
            <person name="Utterback T.R."/>
            <person name="Shu C.L."/>
            <person name="Osoegawa K."/>
            <person name="de Jong P.J."/>
            <person name="Hrdy I."/>
            <person name="Horvathova L."/>
            <person name="Zubacova Z."/>
            <person name="Dolezal P."/>
            <person name="Malik S.B."/>
            <person name="Logsdon J.M. Jr."/>
            <person name="Henze K."/>
            <person name="Gupta A."/>
            <person name="Wang C.C."/>
            <person name="Dunne R.L."/>
            <person name="Upcroft J.A."/>
            <person name="Upcroft P."/>
            <person name="White O."/>
            <person name="Salzberg S.L."/>
            <person name="Tang P."/>
            <person name="Chiu C.-H."/>
            <person name="Lee Y.-S."/>
            <person name="Embley T.M."/>
            <person name="Coombs G.H."/>
            <person name="Mottram J.C."/>
            <person name="Tachezy J."/>
            <person name="Fraser-Liggett C.M."/>
            <person name="Johnson P.J."/>
        </authorList>
    </citation>
    <scope>NUCLEOTIDE SEQUENCE [LARGE SCALE GENOMIC DNA]</scope>
    <source>
        <strain evidence="2">G3</strain>
    </source>
</reference>
<keyword evidence="3" id="KW-1185">Reference proteome</keyword>
<proteinExistence type="predicted"/>
<evidence type="ECO:0000313" key="3">
    <source>
        <dbReference type="Proteomes" id="UP000001542"/>
    </source>
</evidence>
<evidence type="ECO:0000256" key="1">
    <source>
        <dbReference type="SAM" id="SignalP"/>
    </source>
</evidence>
<dbReference type="InParanoid" id="A2ES29"/>